<name>U4L984_PYROM</name>
<dbReference type="EMBL" id="HF935853">
    <property type="protein sequence ID" value="CCX13613.1"/>
    <property type="molecule type" value="Genomic_DNA"/>
</dbReference>
<dbReference type="SMART" id="SM00271">
    <property type="entry name" value="DnaJ"/>
    <property type="match status" value="1"/>
</dbReference>
<feature type="compositionally biased region" description="Basic and acidic residues" evidence="1">
    <location>
        <begin position="475"/>
        <end position="491"/>
    </location>
</feature>
<dbReference type="PROSITE" id="PS00636">
    <property type="entry name" value="DNAJ_1"/>
    <property type="match status" value="1"/>
</dbReference>
<feature type="compositionally biased region" description="Polar residues" evidence="1">
    <location>
        <begin position="431"/>
        <end position="450"/>
    </location>
</feature>
<evidence type="ECO:0000313" key="3">
    <source>
        <dbReference type="EMBL" id="CCX13613.1"/>
    </source>
</evidence>
<feature type="compositionally biased region" description="Polar residues" evidence="1">
    <location>
        <begin position="351"/>
        <end position="367"/>
    </location>
</feature>
<dbReference type="SUPFAM" id="SSF46565">
    <property type="entry name" value="Chaperone J-domain"/>
    <property type="match status" value="1"/>
</dbReference>
<dbReference type="GO" id="GO:0016558">
    <property type="term" value="P:protein import into peroxisome matrix"/>
    <property type="evidence" value="ECO:0007669"/>
    <property type="project" value="TreeGrafter"/>
</dbReference>
<evidence type="ECO:0000256" key="1">
    <source>
        <dbReference type="SAM" id="MobiDB-lite"/>
    </source>
</evidence>
<dbReference type="Proteomes" id="UP000018144">
    <property type="component" value="Unassembled WGS sequence"/>
</dbReference>
<feature type="region of interest" description="Disordered" evidence="1">
    <location>
        <begin position="85"/>
        <end position="132"/>
    </location>
</feature>
<evidence type="ECO:0000313" key="4">
    <source>
        <dbReference type="Proteomes" id="UP000018144"/>
    </source>
</evidence>
<proteinExistence type="predicted"/>
<dbReference type="InterPro" id="IPR036869">
    <property type="entry name" value="J_dom_sf"/>
</dbReference>
<feature type="compositionally biased region" description="Acidic residues" evidence="1">
    <location>
        <begin position="654"/>
        <end position="664"/>
    </location>
</feature>
<dbReference type="AlphaFoldDB" id="U4L984"/>
<sequence>MAPSDVDFYKILQVTRHATDVEIKRSFHKLAKELHPDKNPNDPNANARFQEVGRAYETLKDNLERSKYDEDNPYHGLDRAAAQRAQAAAAGGRSGTAKRYAAGSTPGWTSASGRATADGFAHQSSSKPKYSYTEYDTWGQSGTGYGFSSSGAYRPSSTPKAQDYDDYGYSSRPKTSAYARTSAGRQHPTSANYGANGTSSSSTRPKSTGGTNPHSSSTSARYASASAAPQPAGFNVADYIRQAKEKQTREEQQAREEEEFRQRKSYEAKEQAKEQRRREEAARAESARASYSRFTESNGAYERRSTPANSYSYNYAEEDLERIAEETLRRTGKSGPSYNYPSAGPTKRTSRSSMNPPSSPKFSNSMPTAHETYAKYSMPPEDIDVVEATPSDINSPNVPHSNKDYFTKNGTSGPTYAEDKGTGVYPAPPNIYNSTPVQEKNTAKHSTQSSRPKHHMPGAYGSPKSSPNLSSKSPSPEEKAEEASSDKENRQKPSINVFDFAESSPNPNEQTPTFTKNPDINFTSTESKNFGHFTSNSTPEPQGDKPASMGSGPFLRPHSQPTDRQNAPPVPPPSAPPNLQQQRAAGVGRKTPDPTTKKGLLNNLHDILNYDFSWKPTSSTTSSAAKKKRSAPTLKRGFIPVGRPKPASVPVPTEDSETEAEEESSSPTAHFDPEPMDAEPTGTPKTMPIPATPKQNSNDGGLNISDLGNVPPLSRSPADVGLGGFDSMKDALPFQSTASSYRPLASHNARLRKAAPTTGVTNITMPPSIPSIPTEFWNLHPHTPYEEKFIVPKPPKIPKIPNETNLELYNRFYHGLGTYIELWNKYEAAVHSLRAELTSKSMQASSTQVIDSQDIVKYMQRVKEKDQKLDESFTRYRDKHMQSLSEWVKLRDQILEMQKSSGFEEPEQEVEHPGQSPKGP</sequence>
<dbReference type="STRING" id="1076935.U4L984"/>
<keyword evidence="4" id="KW-1185">Reference proteome</keyword>
<feature type="compositionally biased region" description="Low complexity" evidence="1">
    <location>
        <begin position="213"/>
        <end position="232"/>
    </location>
</feature>
<dbReference type="eggNOG" id="KOG0713">
    <property type="taxonomic scope" value="Eukaryota"/>
</dbReference>
<dbReference type="PROSITE" id="PS50076">
    <property type="entry name" value="DNAJ_2"/>
    <property type="match status" value="1"/>
</dbReference>
<feature type="domain" description="J" evidence="2">
    <location>
        <begin position="7"/>
        <end position="72"/>
    </location>
</feature>
<dbReference type="InterPro" id="IPR018253">
    <property type="entry name" value="DnaJ_domain_CS"/>
</dbReference>
<feature type="compositionally biased region" description="Basic and acidic residues" evidence="1">
    <location>
        <begin position="241"/>
        <end position="286"/>
    </location>
</feature>
<organism evidence="3 4">
    <name type="scientific">Pyronema omphalodes (strain CBS 100304)</name>
    <name type="common">Pyronema confluens</name>
    <dbReference type="NCBI Taxonomy" id="1076935"/>
    <lineage>
        <taxon>Eukaryota</taxon>
        <taxon>Fungi</taxon>
        <taxon>Dikarya</taxon>
        <taxon>Ascomycota</taxon>
        <taxon>Pezizomycotina</taxon>
        <taxon>Pezizomycetes</taxon>
        <taxon>Pezizales</taxon>
        <taxon>Pyronemataceae</taxon>
        <taxon>Pyronema</taxon>
    </lineage>
</organism>
<dbReference type="PRINTS" id="PR00625">
    <property type="entry name" value="JDOMAIN"/>
</dbReference>
<feature type="compositionally biased region" description="Polar residues" evidence="1">
    <location>
        <begin position="150"/>
        <end position="160"/>
    </location>
</feature>
<dbReference type="Gene3D" id="1.10.287.110">
    <property type="entry name" value="DnaJ domain"/>
    <property type="match status" value="1"/>
</dbReference>
<feature type="compositionally biased region" description="Polar residues" evidence="1">
    <location>
        <begin position="503"/>
        <end position="540"/>
    </location>
</feature>
<feature type="compositionally biased region" description="Polar residues" evidence="1">
    <location>
        <begin position="391"/>
        <end position="400"/>
    </location>
</feature>
<dbReference type="OMA" id="YGPPKAN"/>
<evidence type="ECO:0000259" key="2">
    <source>
        <dbReference type="PROSITE" id="PS50076"/>
    </source>
</evidence>
<feature type="compositionally biased region" description="Low complexity" evidence="1">
    <location>
        <begin position="615"/>
        <end position="624"/>
    </location>
</feature>
<feature type="compositionally biased region" description="Polar residues" evidence="1">
    <location>
        <begin position="183"/>
        <end position="212"/>
    </location>
</feature>
<dbReference type="Pfam" id="PF00226">
    <property type="entry name" value="DnaJ"/>
    <property type="match status" value="1"/>
</dbReference>
<protein>
    <submittedName>
        <fullName evidence="3">Similar to Chaperone protein DnaJ acc. no. Q6G1F8</fullName>
    </submittedName>
</protein>
<feature type="region of interest" description="Disordered" evidence="1">
    <location>
        <begin position="898"/>
        <end position="920"/>
    </location>
</feature>
<feature type="compositionally biased region" description="Low complexity" evidence="1">
    <location>
        <begin position="462"/>
        <end position="474"/>
    </location>
</feature>
<dbReference type="PANTHER" id="PTHR45006:SF1">
    <property type="entry name" value="DNAJ-LIKE PROTEIN 1"/>
    <property type="match status" value="1"/>
</dbReference>
<gene>
    <name evidence="3" type="ORF">PCON_13206</name>
</gene>
<dbReference type="GO" id="GO:0005829">
    <property type="term" value="C:cytosol"/>
    <property type="evidence" value="ECO:0007669"/>
    <property type="project" value="TreeGrafter"/>
</dbReference>
<dbReference type="InterPro" id="IPR001623">
    <property type="entry name" value="DnaJ_domain"/>
</dbReference>
<reference evidence="3 4" key="1">
    <citation type="journal article" date="2013" name="PLoS Genet.">
        <title>The genome and development-dependent transcriptomes of Pyronema confluens: a window into fungal evolution.</title>
        <authorList>
            <person name="Traeger S."/>
            <person name="Altegoer F."/>
            <person name="Freitag M."/>
            <person name="Gabaldon T."/>
            <person name="Kempken F."/>
            <person name="Kumar A."/>
            <person name="Marcet-Houben M."/>
            <person name="Poggeler S."/>
            <person name="Stajich J.E."/>
            <person name="Nowrousian M."/>
        </authorList>
    </citation>
    <scope>NUCLEOTIDE SEQUENCE [LARGE SCALE GENOMIC DNA]</scope>
    <source>
        <strain evidence="4">CBS 100304</strain>
        <tissue evidence="3">Vegetative mycelium</tissue>
    </source>
</reference>
<dbReference type="InterPro" id="IPR052814">
    <property type="entry name" value="Peroxisomal_DnaJ"/>
</dbReference>
<dbReference type="OrthoDB" id="10250354at2759"/>
<dbReference type="CDD" id="cd06257">
    <property type="entry name" value="DnaJ"/>
    <property type="match status" value="1"/>
</dbReference>
<dbReference type="PANTHER" id="PTHR45006">
    <property type="entry name" value="DNAJ-LIKE PROTEIN 1"/>
    <property type="match status" value="1"/>
</dbReference>
<accession>U4L984</accession>
<feature type="region of interest" description="Disordered" evidence="1">
    <location>
        <begin position="150"/>
        <end position="715"/>
    </location>
</feature>